<evidence type="ECO:0000313" key="1">
    <source>
        <dbReference type="EMBL" id="PWA41118.1"/>
    </source>
</evidence>
<sequence length="77" mass="8696">MYASLYFPQITQLLHKLPRIILLMLKTNGCLRSVNNALIRRPSVKSFIIIGRVSSEARFSIMQVALSMLQFSTALAL</sequence>
<dbReference type="EMBL" id="PKPP01011867">
    <property type="protein sequence ID" value="PWA43344.1"/>
    <property type="molecule type" value="Genomic_DNA"/>
</dbReference>
<dbReference type="Proteomes" id="UP000245207">
    <property type="component" value="Unassembled WGS sequence"/>
</dbReference>
<proteinExistence type="predicted"/>
<keyword evidence="3" id="KW-1185">Reference proteome</keyword>
<organism evidence="1 3">
    <name type="scientific">Artemisia annua</name>
    <name type="common">Sweet wormwood</name>
    <dbReference type="NCBI Taxonomy" id="35608"/>
    <lineage>
        <taxon>Eukaryota</taxon>
        <taxon>Viridiplantae</taxon>
        <taxon>Streptophyta</taxon>
        <taxon>Embryophyta</taxon>
        <taxon>Tracheophyta</taxon>
        <taxon>Spermatophyta</taxon>
        <taxon>Magnoliopsida</taxon>
        <taxon>eudicotyledons</taxon>
        <taxon>Gunneridae</taxon>
        <taxon>Pentapetalae</taxon>
        <taxon>asterids</taxon>
        <taxon>campanulids</taxon>
        <taxon>Asterales</taxon>
        <taxon>Asteraceae</taxon>
        <taxon>Asteroideae</taxon>
        <taxon>Anthemideae</taxon>
        <taxon>Artemisiinae</taxon>
        <taxon>Artemisia</taxon>
    </lineage>
</organism>
<protein>
    <submittedName>
        <fullName evidence="1">ABC2-like protein</fullName>
    </submittedName>
</protein>
<accession>A0A2U1KWH5</accession>
<dbReference type="OrthoDB" id="1709394at2759"/>
<dbReference type="AlphaFoldDB" id="A0A2U1KWH5"/>
<evidence type="ECO:0000313" key="2">
    <source>
        <dbReference type="EMBL" id="PWA43344.1"/>
    </source>
</evidence>
<reference evidence="1 3" key="1">
    <citation type="journal article" date="2018" name="Mol. Plant">
        <title>The genome of Artemisia annua provides insight into the evolution of Asteraceae family and artemisinin biosynthesis.</title>
        <authorList>
            <person name="Shen Q."/>
            <person name="Zhang L."/>
            <person name="Liao Z."/>
            <person name="Wang S."/>
            <person name="Yan T."/>
            <person name="Shi P."/>
            <person name="Liu M."/>
            <person name="Fu X."/>
            <person name="Pan Q."/>
            <person name="Wang Y."/>
            <person name="Lv Z."/>
            <person name="Lu X."/>
            <person name="Zhang F."/>
            <person name="Jiang W."/>
            <person name="Ma Y."/>
            <person name="Chen M."/>
            <person name="Hao X."/>
            <person name="Li L."/>
            <person name="Tang Y."/>
            <person name="Lv G."/>
            <person name="Zhou Y."/>
            <person name="Sun X."/>
            <person name="Brodelius P.E."/>
            <person name="Rose J.K.C."/>
            <person name="Tang K."/>
        </authorList>
    </citation>
    <scope>NUCLEOTIDE SEQUENCE [LARGE SCALE GENOMIC DNA]</scope>
    <source>
        <strain evidence="3">cv. Huhao1</strain>
        <tissue evidence="1">Leaf</tissue>
    </source>
</reference>
<dbReference type="EMBL" id="PKPP01013301">
    <property type="protein sequence ID" value="PWA41118.1"/>
    <property type="molecule type" value="Genomic_DNA"/>
</dbReference>
<dbReference type="STRING" id="35608.A0A2U1KWH5"/>
<evidence type="ECO:0000313" key="3">
    <source>
        <dbReference type="Proteomes" id="UP000245207"/>
    </source>
</evidence>
<gene>
    <name evidence="2" type="ORF">CTI12_AA516990</name>
    <name evidence="1" type="ORF">CTI12_AA555460</name>
</gene>
<comment type="caution">
    <text evidence="1">The sequence shown here is derived from an EMBL/GenBank/DDBJ whole genome shotgun (WGS) entry which is preliminary data.</text>
</comment>
<name>A0A2U1KWH5_ARTAN</name>